<dbReference type="EMBL" id="BJYJ01000001">
    <property type="protein sequence ID" value="GEN74297.1"/>
    <property type="molecule type" value="Genomic_DNA"/>
</dbReference>
<sequence>MSETEITLIDPIADFNNWPAMKTGWNITLIDNKPSLEIDFLFNETEYYGLLNVVLKDPEKKILTVAYTLPPDPDAAVDKARYSFDADISILGITLNDDKNSVDIAVGQIPEDGVATLWVNEMEFTGIKDTYSGSAGFSTDAEFKDISLLNAEMPAAKNLYEGSSTCFDPRQPVTVVLKASLFPEQAFTLNEAGFHLWLKHIVLFLEARLKGGPVNEIPERTYKFTFPVDPASADKKSVLELFLTPYLTDGNLKALSGGKMIKIKPLSGFPDGDSGRAGFVEEFEKIFLPKNGLKVAFGKDRSEDPSAWAIRIIAEDSQPFIGYQIEDKAAVVLAPKPVFNNLLGKSNVPLPVFDPVNGLDFSEGRTMAFNDIDLNEWFRDFFRYFDSLSDPAYAGALELKEGPADQGMTFREKLEGQRERLADRLKNLLVPVFEKETVFAGDAQEAFGKAVSERLSHFYELKSVLQLSAEIAPNNLIAGCLSGHIFADQPEYGRIPEIRTAASDLPLHPAGTAGLQVMLYSPEISEDLPDLPVPADLSYQVTSLENCRVEPETGDAPPVSLAFFTKDNPLLSARKLPALPERVPLPLSRCPVAPLLHSPSGNAVDFRDGNLAGLLQWEFRFSYSRINRHDRMDFTVYDHQPEPFESGSGQKNFGAFDDLAQLLHLQPRMQETIGALTGITGESPDDAVSAAKVMLNAYTGLVENFINHIAIDDFWGVNLSGYENGAPEGLFSFTLKEGITTIGNTEDAVTVTIALSTEDTEKYGFPEIEIEAYQTVLHKNTEVIPGSGTYYFTRDGKPLSFAEAEAAGIISRTLIFSTLNITCHSDLAVSAVIKRNLELVPGKKVNPVFQMTGPAGLLPAFSMMIDCPDALDMASFAPDKGKKYTLPEHLSHLFTGLLQKNEHPKLYFQLVVSYEYTIAGTGIPVQLPVVLRPVGVLTGPDNRHAPHPGISEPLAAAVNEWLQINNPGKENAMLKMDLTLYGQENQPKPLLRLSGLYLKMEDMEQ</sequence>
<protein>
    <submittedName>
        <fullName evidence="1">Uncharacterized protein</fullName>
    </submittedName>
</protein>
<comment type="caution">
    <text evidence="1">The sequence shown here is derived from an EMBL/GenBank/DDBJ whole genome shotgun (WGS) entry which is preliminary data.</text>
</comment>
<proteinExistence type="predicted"/>
<dbReference type="Proteomes" id="UP000321863">
    <property type="component" value="Unassembled WGS sequence"/>
</dbReference>
<gene>
    <name evidence="1" type="ORF">CHA01nite_00370</name>
</gene>
<name>A0A511YGG3_9FLAO</name>
<reference evidence="1 2" key="1">
    <citation type="submission" date="2019-07" db="EMBL/GenBank/DDBJ databases">
        <title>Whole genome shotgun sequence of Chryseobacterium hagamense NBRC 105253.</title>
        <authorList>
            <person name="Hosoyama A."/>
            <person name="Uohara A."/>
            <person name="Ohji S."/>
            <person name="Ichikawa N."/>
        </authorList>
    </citation>
    <scope>NUCLEOTIDE SEQUENCE [LARGE SCALE GENOMIC DNA]</scope>
    <source>
        <strain evidence="1 2">NBRC 105253</strain>
    </source>
</reference>
<dbReference type="RefSeq" id="WP_146939203.1">
    <property type="nucleotide sequence ID" value="NZ_BJYJ01000001.1"/>
</dbReference>
<evidence type="ECO:0000313" key="1">
    <source>
        <dbReference type="EMBL" id="GEN74297.1"/>
    </source>
</evidence>
<evidence type="ECO:0000313" key="2">
    <source>
        <dbReference type="Proteomes" id="UP000321863"/>
    </source>
</evidence>
<keyword evidence="2" id="KW-1185">Reference proteome</keyword>
<dbReference type="OrthoDB" id="8248741at2"/>
<organism evidence="1 2">
    <name type="scientific">Chryseobacterium hagamense</name>
    <dbReference type="NCBI Taxonomy" id="395935"/>
    <lineage>
        <taxon>Bacteria</taxon>
        <taxon>Pseudomonadati</taxon>
        <taxon>Bacteroidota</taxon>
        <taxon>Flavobacteriia</taxon>
        <taxon>Flavobacteriales</taxon>
        <taxon>Weeksellaceae</taxon>
        <taxon>Chryseobacterium group</taxon>
        <taxon>Chryseobacterium</taxon>
    </lineage>
</organism>
<accession>A0A511YGG3</accession>
<dbReference type="AlphaFoldDB" id="A0A511YGG3"/>